<proteinExistence type="predicted"/>
<reference evidence="2 3" key="1">
    <citation type="submission" date="2020-01" db="EMBL/GenBank/DDBJ databases">
        <title>Genomes of bacteria type strains.</title>
        <authorList>
            <person name="Chen J."/>
            <person name="Zhu S."/>
            <person name="Chen J."/>
        </authorList>
    </citation>
    <scope>NUCLEOTIDE SEQUENCE [LARGE SCALE GENOMIC DNA]</scope>
    <source>
        <strain evidence="2 3">KCTC 52919</strain>
    </source>
</reference>
<dbReference type="SUPFAM" id="SSF51735">
    <property type="entry name" value="NAD(P)-binding Rossmann-fold domains"/>
    <property type="match status" value="1"/>
</dbReference>
<protein>
    <submittedName>
        <fullName evidence="2">NAD-dependent epimerase/dehydratase family protein</fullName>
    </submittedName>
</protein>
<comment type="caution">
    <text evidence="2">The sequence shown here is derived from an EMBL/GenBank/DDBJ whole genome shotgun (WGS) entry which is preliminary data.</text>
</comment>
<accession>A0A6L9MJD0</accession>
<dbReference type="Gene3D" id="3.90.25.10">
    <property type="entry name" value="UDP-galactose 4-epimerase, domain 1"/>
    <property type="match status" value="1"/>
</dbReference>
<dbReference type="PANTHER" id="PTHR43000">
    <property type="entry name" value="DTDP-D-GLUCOSE 4,6-DEHYDRATASE-RELATED"/>
    <property type="match status" value="1"/>
</dbReference>
<evidence type="ECO:0000313" key="3">
    <source>
        <dbReference type="Proteomes" id="UP000476332"/>
    </source>
</evidence>
<name>A0A6L9MJD0_9HYPH</name>
<dbReference type="InterPro" id="IPR020904">
    <property type="entry name" value="Sc_DH/Rdtase_CS"/>
</dbReference>
<dbReference type="InterPro" id="IPR016040">
    <property type="entry name" value="NAD(P)-bd_dom"/>
</dbReference>
<dbReference type="PROSITE" id="PS00061">
    <property type="entry name" value="ADH_SHORT"/>
    <property type="match status" value="1"/>
</dbReference>
<dbReference type="InterPro" id="IPR036291">
    <property type="entry name" value="NAD(P)-bd_dom_sf"/>
</dbReference>
<dbReference type="Pfam" id="PF16363">
    <property type="entry name" value="GDP_Man_Dehyd"/>
    <property type="match status" value="1"/>
</dbReference>
<keyword evidence="3" id="KW-1185">Reference proteome</keyword>
<dbReference type="Gene3D" id="3.40.50.720">
    <property type="entry name" value="NAD(P)-binding Rossmann-like Domain"/>
    <property type="match status" value="1"/>
</dbReference>
<sequence>MMDPQHRVLVTGAGGFVGTLLVRHLEAIHGGGASSVAILGAAEGEGFDISDREAADRAVQAARPTAVVHLAAIAAPAEAHRSPRRAWEVNLYGAMNLAEAVMQHAPEARFINVGSSEAYGDAFLSVEGPISEGAPLQPTSVYGATKAAADMMVGQMAHDGLKAIRFRPFNHTAPGQADTYVVSAFARQIAAITAGDQAPVISVGNLDVDRDFLDARDVVRAYAAAALDPAAPTGPSSVYNLASGKAWRIGDILATLIALSGMEVEIRVDPERLRPNLVPRAVGNAQKVAVDLGWRPEIAFEDTLRDVLDFWREHG</sequence>
<organism evidence="2 3">
    <name type="scientific">Aurantimonas aggregata</name>
    <dbReference type="NCBI Taxonomy" id="2047720"/>
    <lineage>
        <taxon>Bacteria</taxon>
        <taxon>Pseudomonadati</taxon>
        <taxon>Pseudomonadota</taxon>
        <taxon>Alphaproteobacteria</taxon>
        <taxon>Hyphomicrobiales</taxon>
        <taxon>Aurantimonadaceae</taxon>
        <taxon>Aurantimonas</taxon>
    </lineage>
</organism>
<dbReference type="AlphaFoldDB" id="A0A6L9MJD0"/>
<dbReference type="EMBL" id="JAAAMJ010000011">
    <property type="protein sequence ID" value="NDV87927.1"/>
    <property type="molecule type" value="Genomic_DNA"/>
</dbReference>
<dbReference type="Proteomes" id="UP000476332">
    <property type="component" value="Unassembled WGS sequence"/>
</dbReference>
<gene>
    <name evidence="2" type="ORF">GTW51_14570</name>
</gene>
<feature type="domain" description="NAD(P)-binding" evidence="1">
    <location>
        <begin position="47"/>
        <end position="306"/>
    </location>
</feature>
<evidence type="ECO:0000259" key="1">
    <source>
        <dbReference type="Pfam" id="PF16363"/>
    </source>
</evidence>
<evidence type="ECO:0000313" key="2">
    <source>
        <dbReference type="EMBL" id="NDV87927.1"/>
    </source>
</evidence>